<dbReference type="InParanoid" id="A0A0E0RPY0"/>
<dbReference type="Proteomes" id="UP000070720">
    <property type="component" value="Chromosome 1"/>
</dbReference>
<evidence type="ECO:0000313" key="3">
    <source>
        <dbReference type="Proteomes" id="UP000070720"/>
    </source>
</evidence>
<proteinExistence type="predicted"/>
<protein>
    <submittedName>
        <fullName evidence="1">Chromosome 1, complete genome</fullName>
    </submittedName>
</protein>
<reference evidence="2 3" key="1">
    <citation type="journal article" date="2007" name="Science">
        <title>The Fusarium graminearum genome reveals a link between localized polymorphism and pathogen specialization.</title>
        <authorList>
            <person name="Cuomo C.A."/>
            <person name="Gueldener U."/>
            <person name="Xu J.-R."/>
            <person name="Trail F."/>
            <person name="Turgeon B.G."/>
            <person name="Di Pietro A."/>
            <person name="Walton J.D."/>
            <person name="Ma L.-J."/>
            <person name="Baker S.E."/>
            <person name="Rep M."/>
            <person name="Adam G."/>
            <person name="Antoniw J."/>
            <person name="Baldwin T."/>
            <person name="Calvo S.E."/>
            <person name="Chang Y.-L."/>
            <person name="DeCaprio D."/>
            <person name="Gale L.R."/>
            <person name="Gnerre S."/>
            <person name="Goswami R.S."/>
            <person name="Hammond-Kosack K."/>
            <person name="Harris L.J."/>
            <person name="Hilburn K."/>
            <person name="Kennell J.C."/>
            <person name="Kroken S."/>
            <person name="Magnuson J.K."/>
            <person name="Mannhaupt G."/>
            <person name="Mauceli E.W."/>
            <person name="Mewes H.-W."/>
            <person name="Mitterbauer R."/>
            <person name="Muehlbauer G."/>
            <person name="Muensterkoetter M."/>
            <person name="Nelson D."/>
            <person name="O'Donnell K."/>
            <person name="Ouellet T."/>
            <person name="Qi W."/>
            <person name="Quesneville H."/>
            <person name="Roncero M.I.G."/>
            <person name="Seong K.-Y."/>
            <person name="Tetko I.V."/>
            <person name="Urban M."/>
            <person name="Waalwijk C."/>
            <person name="Ward T.J."/>
            <person name="Yao J."/>
            <person name="Birren B.W."/>
            <person name="Kistler H.C."/>
        </authorList>
    </citation>
    <scope>NUCLEOTIDE SEQUENCE [LARGE SCALE GENOMIC DNA]</scope>
    <source>
        <strain evidence="3">ATCC MYA-4620 / CBS 123657 / FGSC 9075 / NRRL 31084 / PH-1</strain>
        <strain evidence="2">PH-1 / ATCC MYA-4620 / FGSC 9075 / NRRL 31084</strain>
    </source>
</reference>
<reference evidence="2" key="5">
    <citation type="submission" date="2017-01" db="UniProtKB">
        <authorList>
            <consortium name="EnsemblFungi"/>
        </authorList>
    </citation>
    <scope>IDENTIFICATION</scope>
    <source>
        <strain evidence="2">PH-1 / ATCC MYA-4620 / FGSC 9075 / NRRL 31084</strain>
    </source>
</reference>
<organism evidence="2">
    <name type="scientific">Gibberella zeae (strain ATCC MYA-4620 / CBS 123657 / FGSC 9075 / NRRL 31084 / PH-1)</name>
    <name type="common">Wheat head blight fungus</name>
    <name type="synonym">Fusarium graminearum</name>
    <dbReference type="NCBI Taxonomy" id="229533"/>
    <lineage>
        <taxon>Eukaryota</taxon>
        <taxon>Fungi</taxon>
        <taxon>Dikarya</taxon>
        <taxon>Ascomycota</taxon>
        <taxon>Pezizomycotina</taxon>
        <taxon>Sordariomycetes</taxon>
        <taxon>Hypocreomycetidae</taxon>
        <taxon>Hypocreales</taxon>
        <taxon>Nectriaceae</taxon>
        <taxon>Fusarium</taxon>
    </lineage>
</organism>
<evidence type="ECO:0000313" key="1">
    <source>
        <dbReference type="EMBL" id="CEF73305.1"/>
    </source>
</evidence>
<dbReference type="AlphaFoldDB" id="A0A0E0RPY0"/>
<dbReference type="EnsemblFungi" id="CEF73305">
    <property type="protein sequence ID" value="CEF73305"/>
    <property type="gene ID" value="FGRRES_20028"/>
</dbReference>
<reference evidence="2 3" key="2">
    <citation type="journal article" date="2010" name="Nature">
        <title>Comparative genomics reveals mobile pathogenicity chromosomes in Fusarium.</title>
        <authorList>
            <person name="Ma L.J."/>
            <person name="van der Does H.C."/>
            <person name="Borkovich K.A."/>
            <person name="Coleman J.J."/>
            <person name="Daboussi M.J."/>
            <person name="Di Pietro A."/>
            <person name="Dufresne M."/>
            <person name="Freitag M."/>
            <person name="Grabherr M."/>
            <person name="Henrissat B."/>
            <person name="Houterman P.M."/>
            <person name="Kang S."/>
            <person name="Shim W.B."/>
            <person name="Woloshuk C."/>
            <person name="Xie X."/>
            <person name="Xu J.R."/>
            <person name="Antoniw J."/>
            <person name="Baker S.E."/>
            <person name="Bluhm B.H."/>
            <person name="Breakspear A."/>
            <person name="Brown D.W."/>
            <person name="Butchko R.A."/>
            <person name="Chapman S."/>
            <person name="Coulson R."/>
            <person name="Coutinho P.M."/>
            <person name="Danchin E.G."/>
            <person name="Diener A."/>
            <person name="Gale L.R."/>
            <person name="Gardiner D.M."/>
            <person name="Goff S."/>
            <person name="Hammond-Kosack K.E."/>
            <person name="Hilburn K."/>
            <person name="Hua-Van A."/>
            <person name="Jonkers W."/>
            <person name="Kazan K."/>
            <person name="Kodira C.D."/>
            <person name="Koehrsen M."/>
            <person name="Kumar L."/>
            <person name="Lee Y.H."/>
            <person name="Li L."/>
            <person name="Manners J.M."/>
            <person name="Miranda-Saavedra D."/>
            <person name="Mukherjee M."/>
            <person name="Park G."/>
            <person name="Park J."/>
            <person name="Park S.Y."/>
            <person name="Proctor R.H."/>
            <person name="Regev A."/>
            <person name="Ruiz-Roldan M.C."/>
            <person name="Sain D."/>
            <person name="Sakthikumar S."/>
            <person name="Sykes S."/>
            <person name="Schwartz D.C."/>
            <person name="Turgeon B.G."/>
            <person name="Wapinski I."/>
            <person name="Yoder O."/>
            <person name="Young S."/>
            <person name="Zeng Q."/>
            <person name="Zhou S."/>
            <person name="Galagan J."/>
            <person name="Cuomo C.A."/>
            <person name="Kistler H.C."/>
            <person name="Rep M."/>
        </authorList>
    </citation>
    <scope>GENOME REANNOTATION</scope>
    <source>
        <strain evidence="3">ATCC MYA-4620 / CBS 123657 / FGSC 9075 / NRRL 31084 / PH-1</strain>
        <strain evidence="2">PH-1 / ATCC MYA-4620 / FGSC 9075 / NRRL 31084</strain>
    </source>
</reference>
<gene>
    <name evidence="1" type="ORF">FGRAMPH1_01T03007</name>
</gene>
<dbReference type="EMBL" id="HG970332">
    <property type="protein sequence ID" value="CEF73305.1"/>
    <property type="molecule type" value="Genomic_DNA"/>
</dbReference>
<reference evidence="1 3" key="4">
    <citation type="journal article" date="2015" name="BMC Genomics">
        <title>The completed genome sequence of the pathogenic ascomycete fungus Fusarium graminearum.</title>
        <authorList>
            <person name="King R."/>
            <person name="Urban M."/>
            <person name="Hammond-Kosack M.C."/>
            <person name="Hassani-Pak K."/>
            <person name="Hammond-Kosack K.E."/>
        </authorList>
    </citation>
    <scope>NUCLEOTIDE SEQUENCE [LARGE SCALE GENOMIC DNA]</scope>
    <source>
        <strain evidence="3">ATCC MYA-4620 / CBS 123657 / FGSC 9075 / NRRL 31084 / PH-1</strain>
        <strain evidence="1">PH-1</strain>
    </source>
</reference>
<accession>A0A0E0RPY0</accession>
<dbReference type="VEuPathDB" id="FungiDB:FGRAMPH1_01G03007"/>
<name>A0A0E0RPY0_GIBZE</name>
<keyword evidence="3" id="KW-1185">Reference proteome</keyword>
<evidence type="ECO:0000313" key="2">
    <source>
        <dbReference type="EnsemblFungi" id="CEF73305"/>
    </source>
</evidence>
<reference key="3">
    <citation type="submission" date="2014-02" db="EMBL/GenBank/DDBJ databases">
        <title>A revised Fusarium graminearum genomic reference sequence using whole shotgun re-sequencing.</title>
        <authorList>
            <person name="King R."/>
            <person name="Urban M."/>
            <person name="Hassani-Pak K."/>
            <person name="Hammond-Kosack K."/>
        </authorList>
    </citation>
    <scope>NUCLEOTIDE SEQUENCE</scope>
    <source>
        <strain>PH-1</strain>
    </source>
</reference>
<sequence length="42" mass="4447">MNNSMKSSTGSMKKALILSLSLSKDCNSLKVGCNGEGRCCHL</sequence>